<feature type="compositionally biased region" description="Basic and acidic residues" evidence="1">
    <location>
        <begin position="181"/>
        <end position="190"/>
    </location>
</feature>
<name>A0A915LI28_MELJA</name>
<feature type="region of interest" description="Disordered" evidence="1">
    <location>
        <begin position="1"/>
        <end position="21"/>
    </location>
</feature>
<organism evidence="2 3">
    <name type="scientific">Meloidogyne javanica</name>
    <name type="common">Root-knot nematode worm</name>
    <dbReference type="NCBI Taxonomy" id="6303"/>
    <lineage>
        <taxon>Eukaryota</taxon>
        <taxon>Metazoa</taxon>
        <taxon>Ecdysozoa</taxon>
        <taxon>Nematoda</taxon>
        <taxon>Chromadorea</taxon>
        <taxon>Rhabditida</taxon>
        <taxon>Tylenchina</taxon>
        <taxon>Tylenchomorpha</taxon>
        <taxon>Tylenchoidea</taxon>
        <taxon>Meloidogynidae</taxon>
        <taxon>Meloidogyninae</taxon>
        <taxon>Meloidogyne</taxon>
        <taxon>Meloidogyne incognita group</taxon>
    </lineage>
</organism>
<evidence type="ECO:0000256" key="1">
    <source>
        <dbReference type="SAM" id="MobiDB-lite"/>
    </source>
</evidence>
<dbReference type="WBParaSite" id="scaffold12484_cov142.g16328">
    <property type="protein sequence ID" value="scaffold12484_cov142.g16328"/>
    <property type="gene ID" value="scaffold12484_cov142.g16328"/>
</dbReference>
<protein>
    <submittedName>
        <fullName evidence="3">Uncharacterized protein</fullName>
    </submittedName>
</protein>
<evidence type="ECO:0000313" key="2">
    <source>
        <dbReference type="Proteomes" id="UP000887561"/>
    </source>
</evidence>
<evidence type="ECO:0000313" key="3">
    <source>
        <dbReference type="WBParaSite" id="scaffold12484_cov142.g16328"/>
    </source>
</evidence>
<dbReference type="Proteomes" id="UP000887561">
    <property type="component" value="Unplaced"/>
</dbReference>
<reference evidence="3" key="1">
    <citation type="submission" date="2022-11" db="UniProtKB">
        <authorList>
            <consortium name="WormBaseParasite"/>
        </authorList>
    </citation>
    <scope>IDENTIFICATION</scope>
</reference>
<keyword evidence="2" id="KW-1185">Reference proteome</keyword>
<feature type="region of interest" description="Disordered" evidence="1">
    <location>
        <begin position="165"/>
        <end position="203"/>
    </location>
</feature>
<feature type="compositionally biased region" description="Polar residues" evidence="1">
    <location>
        <begin position="165"/>
        <end position="179"/>
    </location>
</feature>
<accession>A0A915LI28</accession>
<proteinExistence type="predicted"/>
<sequence length="203" mass="22476">MSQANDDQNSQQTFKTPSTPTNENILFSDVLQQQHLQQVFSQLQQQFLSNFQETNVSSIIESGSQQQQQTSFFTPENASAGQTLALFAAAVNGQNAESLLKQQQVSSIYSMFPTTTTSSEFLNSFSQQDLTNMLLMPGLFANSNASQFLQKQFEEQIANNNQNLAENSSLISSSPQMSDGSGDKMYKTESNEAEENGNLLRII</sequence>
<dbReference type="AlphaFoldDB" id="A0A915LI28"/>